<keyword evidence="2" id="KW-0719">Serine esterase</keyword>
<feature type="non-terminal residue" evidence="7">
    <location>
        <position position="1"/>
    </location>
</feature>
<organism evidence="7">
    <name type="scientific">Maconellicoccus hirsutus</name>
    <name type="common">Pink hibiscus mealybug</name>
    <dbReference type="NCBI Taxonomy" id="177089"/>
    <lineage>
        <taxon>Eukaryota</taxon>
        <taxon>Metazoa</taxon>
        <taxon>Ecdysozoa</taxon>
        <taxon>Arthropoda</taxon>
        <taxon>Hexapoda</taxon>
        <taxon>Insecta</taxon>
        <taxon>Pterygota</taxon>
        <taxon>Neoptera</taxon>
        <taxon>Paraneoptera</taxon>
        <taxon>Hemiptera</taxon>
        <taxon>Sternorrhyncha</taxon>
        <taxon>Coccoidea</taxon>
        <taxon>Pseudococcidae</taxon>
        <taxon>Maconellicoccus</taxon>
    </lineage>
</organism>
<dbReference type="EC" id="3.1.1.-" evidence="5"/>
<evidence type="ECO:0000259" key="6">
    <source>
        <dbReference type="Pfam" id="PF00135"/>
    </source>
</evidence>
<dbReference type="EMBL" id="EF091937">
    <property type="protein sequence ID" value="ABN11929.1"/>
    <property type="molecule type" value="mRNA"/>
</dbReference>
<dbReference type="PANTHER" id="PTHR11559">
    <property type="entry name" value="CARBOXYLESTERASE"/>
    <property type="match status" value="1"/>
</dbReference>
<dbReference type="AlphaFoldDB" id="A3EXL9"/>
<dbReference type="Gene3D" id="3.40.50.1820">
    <property type="entry name" value="alpha/beta hydrolase"/>
    <property type="match status" value="1"/>
</dbReference>
<evidence type="ECO:0000256" key="5">
    <source>
        <dbReference type="RuleBase" id="RU361235"/>
    </source>
</evidence>
<accession>A3EXL9</accession>
<evidence type="ECO:0000256" key="4">
    <source>
        <dbReference type="ARBA" id="ARBA00023180"/>
    </source>
</evidence>
<evidence type="ECO:0000256" key="3">
    <source>
        <dbReference type="ARBA" id="ARBA00022801"/>
    </source>
</evidence>
<dbReference type="InterPro" id="IPR002018">
    <property type="entry name" value="CarbesteraseB"/>
</dbReference>
<dbReference type="SUPFAM" id="SSF53474">
    <property type="entry name" value="alpha/beta-Hydrolases"/>
    <property type="match status" value="1"/>
</dbReference>
<feature type="non-terminal residue" evidence="7">
    <location>
        <position position="359"/>
    </location>
</feature>
<dbReference type="InterPro" id="IPR050309">
    <property type="entry name" value="Type-B_Carboxylest/Lipase"/>
</dbReference>
<evidence type="ECO:0000256" key="1">
    <source>
        <dbReference type="ARBA" id="ARBA00005964"/>
    </source>
</evidence>
<dbReference type="PROSITE" id="PS00122">
    <property type="entry name" value="CARBOXYLESTERASE_B_1"/>
    <property type="match status" value="1"/>
</dbReference>
<comment type="similarity">
    <text evidence="1 5">Belongs to the type-B carboxylesterase/lipase family.</text>
</comment>
<feature type="domain" description="Carboxylesterase type B" evidence="6">
    <location>
        <begin position="1"/>
        <end position="359"/>
    </location>
</feature>
<sequence>FLSTEDEVIPGNYGLKDTVAVLRWVQEYIDAFGGDKNRVTVLGGSSGAESAGLLLISPLAEGLFHRVISQSGNPLTLEDRNVAKFRAWKLASLVGCDDETVTNSEALLNCLKAIPAKKLVENNLKFYTFGHVLPFVPLGPVIENEKVPGAFLVDEPRKLIGRKTDIPWIVGMNSADGGMITIFTYFTPELTVIEEFDKNYKKYFPIIFQYGIYAKNSEEVDRLTEKIKNYYFGDKRIKENPHGFTKMFTCLGYLPGIKEMMKLYQGPKYVYYYDHRNKDTFGHMYAEYEGDMGVIRGDELISMFNWTEVITPVTEGVDYVVSKQVIKLWTNFAAKGDPNTDGEELWRPVDSPDINYLHI</sequence>
<proteinExistence type="evidence at transcript level"/>
<evidence type="ECO:0000256" key="2">
    <source>
        <dbReference type="ARBA" id="ARBA00022487"/>
    </source>
</evidence>
<dbReference type="GO" id="GO:0052689">
    <property type="term" value="F:carboxylic ester hydrolase activity"/>
    <property type="evidence" value="ECO:0007669"/>
    <property type="project" value="UniProtKB-KW"/>
</dbReference>
<reference evidence="7" key="1">
    <citation type="submission" date="2006-10" db="EMBL/GenBank/DDBJ databases">
        <title>Expressed genes of the pink hibiscus mealybug, Maconellicoccus hirsutus.</title>
        <authorList>
            <person name="Hunter W.B."/>
            <person name="Hunnicutt L.E."/>
        </authorList>
    </citation>
    <scope>NUCLEOTIDE SEQUENCE</scope>
</reference>
<evidence type="ECO:0000313" key="7">
    <source>
        <dbReference type="EMBL" id="ABN11929.1"/>
    </source>
</evidence>
<protein>
    <recommendedName>
        <fullName evidence="5">Carboxylic ester hydrolase</fullName>
        <ecNumber evidence="5">3.1.1.-</ecNumber>
    </recommendedName>
</protein>
<dbReference type="Pfam" id="PF00135">
    <property type="entry name" value="COesterase"/>
    <property type="match status" value="1"/>
</dbReference>
<keyword evidence="4" id="KW-0325">Glycoprotein</keyword>
<keyword evidence="3 5" id="KW-0378">Hydrolase</keyword>
<name>A3EXL9_MACHI</name>
<dbReference type="InterPro" id="IPR029058">
    <property type="entry name" value="AB_hydrolase_fold"/>
</dbReference>
<dbReference type="InterPro" id="IPR019826">
    <property type="entry name" value="Carboxylesterase_B_AS"/>
</dbReference>